<proteinExistence type="predicted"/>
<protein>
    <submittedName>
        <fullName evidence="1">Uncharacterized protein</fullName>
    </submittedName>
</protein>
<gene>
    <name evidence="1" type="ORF">CGI_10010542</name>
</gene>
<evidence type="ECO:0000313" key="1">
    <source>
        <dbReference type="EMBL" id="EKC25086.1"/>
    </source>
</evidence>
<accession>K1QU90</accession>
<name>K1QU90_MAGGI</name>
<dbReference type="AlphaFoldDB" id="K1QU90"/>
<dbReference type="Gene3D" id="2.170.300.10">
    <property type="entry name" value="Tie2 ligand-binding domain superfamily"/>
    <property type="match status" value="1"/>
</dbReference>
<sequence>MYEPNGKRTQHKTKRSCVRKYFAFIEVRTEAACDRGSYGSECNETCGHCRDADQCSINNGTCLTGCDARFKGDLCKTNRSKTRLDYMSLKSHHGVGWFLYH</sequence>
<dbReference type="HOGENOM" id="CLU_2294342_0_0_1"/>
<dbReference type="InParanoid" id="K1QU90"/>
<organism evidence="1">
    <name type="scientific">Magallana gigas</name>
    <name type="common">Pacific oyster</name>
    <name type="synonym">Crassostrea gigas</name>
    <dbReference type="NCBI Taxonomy" id="29159"/>
    <lineage>
        <taxon>Eukaryota</taxon>
        <taxon>Metazoa</taxon>
        <taxon>Spiralia</taxon>
        <taxon>Lophotrochozoa</taxon>
        <taxon>Mollusca</taxon>
        <taxon>Bivalvia</taxon>
        <taxon>Autobranchia</taxon>
        <taxon>Pteriomorphia</taxon>
        <taxon>Ostreida</taxon>
        <taxon>Ostreoidea</taxon>
        <taxon>Ostreidae</taxon>
        <taxon>Magallana</taxon>
    </lineage>
</organism>
<reference evidence="1" key="1">
    <citation type="journal article" date="2012" name="Nature">
        <title>The oyster genome reveals stress adaptation and complexity of shell formation.</title>
        <authorList>
            <person name="Zhang G."/>
            <person name="Fang X."/>
            <person name="Guo X."/>
            <person name="Li L."/>
            <person name="Luo R."/>
            <person name="Xu F."/>
            <person name="Yang P."/>
            <person name="Zhang L."/>
            <person name="Wang X."/>
            <person name="Qi H."/>
            <person name="Xiong Z."/>
            <person name="Que H."/>
            <person name="Xie Y."/>
            <person name="Holland P.W."/>
            <person name="Paps J."/>
            <person name="Zhu Y."/>
            <person name="Wu F."/>
            <person name="Chen Y."/>
            <person name="Wang J."/>
            <person name="Peng C."/>
            <person name="Meng J."/>
            <person name="Yang L."/>
            <person name="Liu J."/>
            <person name="Wen B."/>
            <person name="Zhang N."/>
            <person name="Huang Z."/>
            <person name="Zhu Q."/>
            <person name="Feng Y."/>
            <person name="Mount A."/>
            <person name="Hedgecock D."/>
            <person name="Xu Z."/>
            <person name="Liu Y."/>
            <person name="Domazet-Loso T."/>
            <person name="Du Y."/>
            <person name="Sun X."/>
            <person name="Zhang S."/>
            <person name="Liu B."/>
            <person name="Cheng P."/>
            <person name="Jiang X."/>
            <person name="Li J."/>
            <person name="Fan D."/>
            <person name="Wang W."/>
            <person name="Fu W."/>
            <person name="Wang T."/>
            <person name="Wang B."/>
            <person name="Zhang J."/>
            <person name="Peng Z."/>
            <person name="Li Y."/>
            <person name="Li N."/>
            <person name="Wang J."/>
            <person name="Chen M."/>
            <person name="He Y."/>
            <person name="Tan F."/>
            <person name="Song X."/>
            <person name="Zheng Q."/>
            <person name="Huang R."/>
            <person name="Yang H."/>
            <person name="Du X."/>
            <person name="Chen L."/>
            <person name="Yang M."/>
            <person name="Gaffney P.M."/>
            <person name="Wang S."/>
            <person name="Luo L."/>
            <person name="She Z."/>
            <person name="Ming Y."/>
            <person name="Huang W."/>
            <person name="Zhang S."/>
            <person name="Huang B."/>
            <person name="Zhang Y."/>
            <person name="Qu T."/>
            <person name="Ni P."/>
            <person name="Miao G."/>
            <person name="Wang J."/>
            <person name="Wang Q."/>
            <person name="Steinberg C.E."/>
            <person name="Wang H."/>
            <person name="Li N."/>
            <person name="Qian L."/>
            <person name="Zhang G."/>
            <person name="Li Y."/>
            <person name="Yang H."/>
            <person name="Liu X."/>
            <person name="Wang J."/>
            <person name="Yin Y."/>
            <person name="Wang J."/>
        </authorList>
    </citation>
    <scope>NUCLEOTIDE SEQUENCE [LARGE SCALE GENOMIC DNA]</scope>
    <source>
        <strain evidence="1">05x7-T-G4-1.051#20</strain>
    </source>
</reference>
<dbReference type="EMBL" id="JH818673">
    <property type="protein sequence ID" value="EKC25086.1"/>
    <property type="molecule type" value="Genomic_DNA"/>
</dbReference>